<evidence type="ECO:0000256" key="2">
    <source>
        <dbReference type="ARBA" id="ARBA00013194"/>
    </source>
</evidence>
<evidence type="ECO:0000313" key="7">
    <source>
        <dbReference type="EMBL" id="HAT3584317.1"/>
    </source>
</evidence>
<dbReference type="InterPro" id="IPR036944">
    <property type="entry name" value="PPIase_FKBP_N_sf"/>
</dbReference>
<dbReference type="GO" id="GO:0006457">
    <property type="term" value="P:protein folding"/>
    <property type="evidence" value="ECO:0007669"/>
    <property type="project" value="InterPro"/>
</dbReference>
<dbReference type="InterPro" id="IPR001179">
    <property type="entry name" value="PPIase_FKBP_dom"/>
</dbReference>
<dbReference type="Gene3D" id="1.10.287.460">
    <property type="entry name" value="Peptidyl-prolyl cis-trans isomerase, FKBP-type, N-terminal domain"/>
    <property type="match status" value="1"/>
</dbReference>
<dbReference type="RefSeq" id="WP_082137008.1">
    <property type="nucleotide sequence ID" value="NZ_CABMNU010000005.1"/>
</dbReference>
<evidence type="ECO:0000313" key="8">
    <source>
        <dbReference type="Proteomes" id="UP000867740"/>
    </source>
</evidence>
<keyword evidence="4" id="KW-0413">Isomerase</keyword>
<proteinExistence type="predicted"/>
<dbReference type="Pfam" id="PF00254">
    <property type="entry name" value="FKBP_C"/>
    <property type="match status" value="1"/>
</dbReference>
<dbReference type="InterPro" id="IPR000774">
    <property type="entry name" value="PPIase_FKBP_N"/>
</dbReference>
<evidence type="ECO:0000256" key="5">
    <source>
        <dbReference type="SAM" id="Coils"/>
    </source>
</evidence>
<feature type="coiled-coil region" evidence="5">
    <location>
        <begin position="80"/>
        <end position="114"/>
    </location>
</feature>
<protein>
    <recommendedName>
        <fullName evidence="2 4">peptidylprolyl isomerase</fullName>
        <ecNumber evidence="2 4">5.2.1.8</ecNumber>
    </recommendedName>
</protein>
<dbReference type="SUPFAM" id="SSF54534">
    <property type="entry name" value="FKBP-like"/>
    <property type="match status" value="1"/>
</dbReference>
<dbReference type="Gene3D" id="3.10.50.40">
    <property type="match status" value="1"/>
</dbReference>
<dbReference type="EMBL" id="DACSUM010000054">
    <property type="protein sequence ID" value="HAT3584317.1"/>
    <property type="molecule type" value="Genomic_DNA"/>
</dbReference>
<evidence type="ECO:0000259" key="6">
    <source>
        <dbReference type="PROSITE" id="PS50059"/>
    </source>
</evidence>
<reference evidence="7" key="2">
    <citation type="submission" date="2020-10" db="EMBL/GenBank/DDBJ databases">
        <authorList>
            <consortium name="NCBI Pathogen Detection Project"/>
        </authorList>
    </citation>
    <scope>NUCLEOTIDE SEQUENCE</scope>
    <source>
        <strain evidence="7">CAVp300</strain>
    </source>
</reference>
<sequence>MRNLLSVVVMILGAVFSGITEADSTLLIERLQREGLLAPEPNILFNDADDKSGSVIPAVPLLTRPEPVTQAKSTVVVKKSALQQTELSQLKRKLRTLQHELQALRKQNEALKNRQPDVATQQAEAFRDENKQLHLQLLASEKQLAENARRYEKQVGVLTARAEELQTQMTRLQLAANEAVSQKALLEQQLAKQPDSDKTVATQRAEAEKLRTQLAAANQKTTVLSENIATLEKAAQANTARTVALEQSLNEAASQKTLLEQQLATQVGSEKALTTQLAHCSKQNSEQLEQLNSANNKIAEQLARLGELEQQTKKADEEKKQALASLSTLQKEHDAAAPELVKAKQSAYSLKTHKSEESKINYAYGAYYAVKVPHEFKALEYAGHKFLPLAFQQGFKDKLANTMQLSEEDVGRILTRFDQQVAEVQGRERERNKKQSIQFVERAAKAKGAEQAPNGVVYLVVKKGKTPLLTVNDTIRFRLDEKISTGKKMSGGEIRVGRVSKLPEVMQQGVLRVGSGGKVRITVPIELAYGEQGIPGTVPPGVASEITMEILGIVK</sequence>
<feature type="domain" description="PPIase FKBP-type" evidence="6">
    <location>
        <begin position="472"/>
        <end position="554"/>
    </location>
</feature>
<dbReference type="EC" id="5.2.1.8" evidence="2 4"/>
<dbReference type="InterPro" id="IPR046357">
    <property type="entry name" value="PPIase_dom_sf"/>
</dbReference>
<organism evidence="7 8">
    <name type="scientific">Kluyvera intermedia</name>
    <name type="common">Enterobacter intermedius</name>
    <dbReference type="NCBI Taxonomy" id="61648"/>
    <lineage>
        <taxon>Bacteria</taxon>
        <taxon>Pseudomonadati</taxon>
        <taxon>Pseudomonadota</taxon>
        <taxon>Gammaproteobacteria</taxon>
        <taxon>Enterobacterales</taxon>
        <taxon>Enterobacteriaceae</taxon>
        <taxon>Kluyvera</taxon>
    </lineage>
</organism>
<dbReference type="AlphaFoldDB" id="A0A9P3WHX7"/>
<dbReference type="GO" id="GO:0003755">
    <property type="term" value="F:peptidyl-prolyl cis-trans isomerase activity"/>
    <property type="evidence" value="ECO:0007669"/>
    <property type="project" value="UniProtKB-KW"/>
</dbReference>
<feature type="coiled-coil region" evidence="5">
    <location>
        <begin position="284"/>
        <end position="332"/>
    </location>
</feature>
<evidence type="ECO:0000256" key="1">
    <source>
        <dbReference type="ARBA" id="ARBA00000971"/>
    </source>
</evidence>
<feature type="coiled-coil region" evidence="5">
    <location>
        <begin position="148"/>
        <end position="227"/>
    </location>
</feature>
<reference evidence="7" key="1">
    <citation type="journal article" date="2018" name="Genome Biol.">
        <title>SKESA: strategic k-mer extension for scrupulous assemblies.</title>
        <authorList>
            <person name="Souvorov A."/>
            <person name="Agarwala R."/>
            <person name="Lipman D.J."/>
        </authorList>
    </citation>
    <scope>NUCLEOTIDE SEQUENCE</scope>
    <source>
        <strain evidence="7">CAVp300</strain>
    </source>
</reference>
<dbReference type="PROSITE" id="PS50059">
    <property type="entry name" value="FKBP_PPIASE"/>
    <property type="match status" value="1"/>
</dbReference>
<evidence type="ECO:0000256" key="4">
    <source>
        <dbReference type="PROSITE-ProRule" id="PRU00277"/>
    </source>
</evidence>
<dbReference type="Proteomes" id="UP000867740">
    <property type="component" value="Unassembled WGS sequence"/>
</dbReference>
<comment type="catalytic activity">
    <reaction evidence="1 4">
        <text>[protein]-peptidylproline (omega=180) = [protein]-peptidylproline (omega=0)</text>
        <dbReference type="Rhea" id="RHEA:16237"/>
        <dbReference type="Rhea" id="RHEA-COMP:10747"/>
        <dbReference type="Rhea" id="RHEA-COMP:10748"/>
        <dbReference type="ChEBI" id="CHEBI:83833"/>
        <dbReference type="ChEBI" id="CHEBI:83834"/>
        <dbReference type="EC" id="5.2.1.8"/>
    </reaction>
</comment>
<accession>A0A9P3WHX7</accession>
<evidence type="ECO:0000256" key="3">
    <source>
        <dbReference type="ARBA" id="ARBA00023110"/>
    </source>
</evidence>
<name>A0A9P3WHX7_KLUIN</name>
<gene>
    <name evidence="7" type="ORF">I8531_004690</name>
</gene>
<keyword evidence="5" id="KW-0175">Coiled coil</keyword>
<keyword evidence="3 4" id="KW-0697">Rotamase</keyword>
<comment type="caution">
    <text evidence="7">The sequence shown here is derived from an EMBL/GenBank/DDBJ whole genome shotgun (WGS) entry which is preliminary data.</text>
</comment>
<dbReference type="Pfam" id="PF01346">
    <property type="entry name" value="FKBP_N"/>
    <property type="match status" value="1"/>
</dbReference>